<proteinExistence type="predicted"/>
<dbReference type="AlphaFoldDB" id="A0A9X2MTK2"/>
<protein>
    <submittedName>
        <fullName evidence="2">DinB family protein</fullName>
    </submittedName>
</protein>
<feature type="domain" description="DinB-like" evidence="1">
    <location>
        <begin position="8"/>
        <end position="148"/>
    </location>
</feature>
<keyword evidence="3" id="KW-1185">Reference proteome</keyword>
<comment type="caution">
    <text evidence="2">The sequence shown here is derived from an EMBL/GenBank/DDBJ whole genome shotgun (WGS) entry which is preliminary data.</text>
</comment>
<dbReference type="Proteomes" id="UP001141950">
    <property type="component" value="Unassembled WGS sequence"/>
</dbReference>
<evidence type="ECO:0000313" key="3">
    <source>
        <dbReference type="Proteomes" id="UP001141950"/>
    </source>
</evidence>
<dbReference type="InterPro" id="IPR034660">
    <property type="entry name" value="DinB/YfiT-like"/>
</dbReference>
<dbReference type="EMBL" id="JANIPJ010000018">
    <property type="protein sequence ID" value="MCR2806574.1"/>
    <property type="molecule type" value="Genomic_DNA"/>
</dbReference>
<dbReference type="InterPro" id="IPR024775">
    <property type="entry name" value="DinB-like"/>
</dbReference>
<dbReference type="Pfam" id="PF12867">
    <property type="entry name" value="DinB_2"/>
    <property type="match status" value="1"/>
</dbReference>
<dbReference type="RefSeq" id="WP_257450165.1">
    <property type="nucleotide sequence ID" value="NZ_JANIPJ010000018.1"/>
</dbReference>
<sequence length="157" mass="17977">MVHYLFDQLAFVRKGTLKAAEGVTEEQADIVPEGFNNSIRWNLGHLYVVLERYGFKYIGLPQQLPEGFRERFEFGTSPRSYEGAAPVPTMTELTELLGGQVDRIREALGDRMHEQVTPYTTSTGFTLYTPEQFMSLALYHEGLHQSVIKLYKTILNR</sequence>
<name>A0A9X2MTK2_9BACL</name>
<organism evidence="2 3">
    <name type="scientific">Paenibacillus soyae</name>
    <dbReference type="NCBI Taxonomy" id="2969249"/>
    <lineage>
        <taxon>Bacteria</taxon>
        <taxon>Bacillati</taxon>
        <taxon>Bacillota</taxon>
        <taxon>Bacilli</taxon>
        <taxon>Bacillales</taxon>
        <taxon>Paenibacillaceae</taxon>
        <taxon>Paenibacillus</taxon>
    </lineage>
</organism>
<dbReference type="Gene3D" id="1.20.120.450">
    <property type="entry name" value="dinb family like domain"/>
    <property type="match status" value="1"/>
</dbReference>
<accession>A0A9X2MTK2</accession>
<evidence type="ECO:0000259" key="1">
    <source>
        <dbReference type="Pfam" id="PF12867"/>
    </source>
</evidence>
<reference evidence="2" key="1">
    <citation type="submission" date="2022-08" db="EMBL/GenBank/DDBJ databases">
        <title>The genomic sequence of strain Paenibacillus sp. SCIV0701.</title>
        <authorList>
            <person name="Zhao H."/>
        </authorList>
    </citation>
    <scope>NUCLEOTIDE SEQUENCE</scope>
    <source>
        <strain evidence="2">SCIV0701</strain>
    </source>
</reference>
<dbReference type="SUPFAM" id="SSF109854">
    <property type="entry name" value="DinB/YfiT-like putative metalloenzymes"/>
    <property type="match status" value="1"/>
</dbReference>
<gene>
    <name evidence="2" type="ORF">NQZ67_22075</name>
</gene>
<evidence type="ECO:0000313" key="2">
    <source>
        <dbReference type="EMBL" id="MCR2806574.1"/>
    </source>
</evidence>